<dbReference type="Pfam" id="PF18766">
    <property type="entry name" value="SWI2_SNF2"/>
    <property type="match status" value="1"/>
</dbReference>
<organism evidence="2 3">
    <name type="scientific">Maize bushy stunt phytoplasma</name>
    <dbReference type="NCBI Taxonomy" id="202462"/>
    <lineage>
        <taxon>Bacteria</taxon>
        <taxon>Bacillati</taxon>
        <taxon>Mycoplasmatota</taxon>
        <taxon>Mollicutes</taxon>
        <taxon>Acholeplasmatales</taxon>
        <taxon>Acholeplasmataceae</taxon>
        <taxon>Candidatus Phytoplasma</taxon>
        <taxon>16SrI (Aster yellows group)</taxon>
    </lineage>
</organism>
<name>A0ABN4RY68_9MOLU</name>
<feature type="domain" description="SWI2/SNF2 ATPase" evidence="1">
    <location>
        <begin position="7"/>
        <end position="73"/>
    </location>
</feature>
<proteinExistence type="predicted"/>
<dbReference type="EMBL" id="CP015149">
    <property type="protein sequence ID" value="AOF54670.1"/>
    <property type="molecule type" value="Genomic_DNA"/>
</dbReference>
<dbReference type="InterPro" id="IPR027417">
    <property type="entry name" value="P-loop_NTPase"/>
</dbReference>
<sequence>MQNKNNASGKIIATTLKKIHSLINKYKNEDFLKNIKMKKMFFIIDECHKSQQGEMHENMIKYFYGSYFLGLQGRLFSKKINLVKMLKQQKNFLINVYINIVFPML</sequence>
<accession>A0ABN4RY68</accession>
<dbReference type="Gene3D" id="3.40.50.300">
    <property type="entry name" value="P-loop containing nucleotide triphosphate hydrolases"/>
    <property type="match status" value="1"/>
</dbReference>
<dbReference type="InterPro" id="IPR040980">
    <property type="entry name" value="SWI2_SNF2"/>
</dbReference>
<dbReference type="RefSeq" id="WP_069028098.1">
    <property type="nucleotide sequence ID" value="NZ_CP015149.1"/>
</dbReference>
<dbReference type="Proteomes" id="UP000224287">
    <property type="component" value="Chromosome"/>
</dbReference>
<keyword evidence="3" id="KW-1185">Reference proteome</keyword>
<gene>
    <name evidence="2" type="ORF">MBSPM3_v1c1360</name>
</gene>
<evidence type="ECO:0000259" key="1">
    <source>
        <dbReference type="Pfam" id="PF18766"/>
    </source>
</evidence>
<evidence type="ECO:0000313" key="3">
    <source>
        <dbReference type="Proteomes" id="UP000224287"/>
    </source>
</evidence>
<protein>
    <recommendedName>
        <fullName evidence="1">SWI2/SNF2 ATPase domain-containing protein</fullName>
    </recommendedName>
</protein>
<evidence type="ECO:0000313" key="2">
    <source>
        <dbReference type="EMBL" id="AOF54670.1"/>
    </source>
</evidence>
<reference evidence="2" key="1">
    <citation type="submission" date="2016-04" db="EMBL/GenBank/DDBJ databases">
        <title>Complete genome sequence of maize bushy stunt phytoplasma M3.</title>
        <authorList>
            <person name="Orlovskis Z."/>
            <person name="Canale M.C."/>
            <person name="Haryono M."/>
            <person name="Lopes J.R.S."/>
            <person name="Kuo C.-H."/>
            <person name="Hogenhout S.A."/>
        </authorList>
    </citation>
    <scope>NUCLEOTIDE SEQUENCE [LARGE SCALE GENOMIC DNA]</scope>
    <source>
        <strain evidence="2">M3</strain>
    </source>
</reference>